<name>A0A090T1X7_9VIBR</name>
<feature type="domain" description="Flagellar motor switch protein FliG N-terminal" evidence="1">
    <location>
        <begin position="24"/>
        <end position="51"/>
    </location>
</feature>
<evidence type="ECO:0000313" key="2">
    <source>
        <dbReference type="EMBL" id="GAL33183.1"/>
    </source>
</evidence>
<reference evidence="2 3" key="2">
    <citation type="submission" date="2014-09" db="EMBL/GenBank/DDBJ databases">
        <authorList>
            <consortium name="NBRP consortium"/>
            <person name="Sawabe T."/>
            <person name="Meirelles P."/>
            <person name="Nakanishi M."/>
            <person name="Sayaka M."/>
            <person name="Hattori M."/>
            <person name="Ohkuma M."/>
        </authorList>
    </citation>
    <scope>NUCLEOTIDE SEQUENCE [LARGE SCALE GENOMIC DNA]</scope>
    <source>
        <strain evidence="2 3">JCM 19240</strain>
    </source>
</reference>
<keyword evidence="2" id="KW-0969">Cilium</keyword>
<dbReference type="Gene3D" id="1.10.220.30">
    <property type="match status" value="1"/>
</dbReference>
<evidence type="ECO:0000259" key="1">
    <source>
        <dbReference type="Pfam" id="PF14842"/>
    </source>
</evidence>
<evidence type="ECO:0000313" key="3">
    <source>
        <dbReference type="Proteomes" id="UP000029224"/>
    </source>
</evidence>
<dbReference type="Proteomes" id="UP000029224">
    <property type="component" value="Unassembled WGS sequence"/>
</dbReference>
<dbReference type="EMBL" id="BBMT01000002">
    <property type="protein sequence ID" value="GAL33183.1"/>
    <property type="molecule type" value="Genomic_DNA"/>
</dbReference>
<proteinExistence type="predicted"/>
<keyword evidence="2" id="KW-0966">Cell projection</keyword>
<comment type="caution">
    <text evidence="2">The sequence shown here is derived from an EMBL/GenBank/DDBJ whole genome shotgun (WGS) entry which is preliminary data.</text>
</comment>
<organism evidence="2 3">
    <name type="scientific">Vibrio maritimus</name>
    <dbReference type="NCBI Taxonomy" id="990268"/>
    <lineage>
        <taxon>Bacteria</taxon>
        <taxon>Pseudomonadati</taxon>
        <taxon>Pseudomonadota</taxon>
        <taxon>Gammaproteobacteria</taxon>
        <taxon>Vibrionales</taxon>
        <taxon>Vibrionaceae</taxon>
        <taxon>Vibrio</taxon>
    </lineage>
</organism>
<keyword evidence="3" id="KW-1185">Reference proteome</keyword>
<gene>
    <name evidence="2" type="ORF">JCM19240_6615</name>
</gene>
<reference evidence="2 3" key="1">
    <citation type="submission" date="2014-09" db="EMBL/GenBank/DDBJ databases">
        <title>Vibrio maritimus JCM 19240. (C210) whole genome shotgun sequence.</title>
        <authorList>
            <person name="Sawabe T."/>
            <person name="Meirelles P."/>
            <person name="Nakanishi M."/>
            <person name="Sayaka M."/>
            <person name="Hattori M."/>
            <person name="Ohkuma M."/>
        </authorList>
    </citation>
    <scope>NUCLEOTIDE SEQUENCE [LARGE SCALE GENOMIC DNA]</scope>
    <source>
        <strain evidence="2 3">JCM 19240</strain>
    </source>
</reference>
<accession>A0A090T1X7</accession>
<dbReference type="InterPro" id="IPR028263">
    <property type="entry name" value="FliG_N"/>
</dbReference>
<keyword evidence="2" id="KW-0282">Flagellum</keyword>
<dbReference type="Pfam" id="PF14842">
    <property type="entry name" value="FliG_N"/>
    <property type="match status" value="1"/>
</dbReference>
<protein>
    <submittedName>
        <fullName evidence="2">Flagellar motor switch protein FliG</fullName>
    </submittedName>
</protein>
<dbReference type="AlphaFoldDB" id="A0A090T1X7"/>
<sequence>MANDIVAANGGQIVESSVDIASIGGDEKAAILLLSLNESDAASIIRHLELSRFSVLVAQWRKQLT</sequence>